<dbReference type="PROSITE" id="PS50011">
    <property type="entry name" value="PROTEIN_KINASE_DOM"/>
    <property type="match status" value="1"/>
</dbReference>
<dbReference type="InterPro" id="IPR017441">
    <property type="entry name" value="Protein_kinase_ATP_BS"/>
</dbReference>
<evidence type="ECO:0000313" key="11">
    <source>
        <dbReference type="Proteomes" id="UP000465266"/>
    </source>
</evidence>
<evidence type="ECO:0000256" key="2">
    <source>
        <dbReference type="ARBA" id="ARBA00022741"/>
    </source>
</evidence>
<dbReference type="EMBL" id="BLKG01000119">
    <property type="protein sequence ID" value="GFF95867.1"/>
    <property type="molecule type" value="Genomic_DNA"/>
</dbReference>
<dbReference type="EMBL" id="BLKC01000001">
    <property type="protein sequence ID" value="GFF22325.1"/>
    <property type="molecule type" value="Genomic_DNA"/>
</dbReference>
<dbReference type="PANTHER" id="PTHR24347">
    <property type="entry name" value="SERINE/THREONINE-PROTEIN KINASE"/>
    <property type="match status" value="1"/>
</dbReference>
<feature type="binding site" evidence="4">
    <location>
        <position position="186"/>
    </location>
    <ligand>
        <name>ATP</name>
        <dbReference type="ChEBI" id="CHEBI:30616"/>
    </ligand>
</feature>
<evidence type="ECO:0000313" key="9">
    <source>
        <dbReference type="EMBL" id="GFF95867.1"/>
    </source>
</evidence>
<proteinExistence type="inferred from homology"/>
<feature type="region of interest" description="Disordered" evidence="5">
    <location>
        <begin position="525"/>
        <end position="592"/>
    </location>
</feature>
<dbReference type="PROSITE" id="PS00108">
    <property type="entry name" value="PROTEIN_KINASE_ST"/>
    <property type="match status" value="1"/>
</dbReference>
<comment type="similarity">
    <text evidence="1">Belongs to the protein kinase superfamily. CAMK Ser/Thr protein kinase family. CHEK2 subfamily.</text>
</comment>
<dbReference type="InterPro" id="IPR011009">
    <property type="entry name" value="Kinase-like_dom_sf"/>
</dbReference>
<dbReference type="Gene3D" id="2.60.200.20">
    <property type="match status" value="1"/>
</dbReference>
<dbReference type="Proteomes" id="UP000465266">
    <property type="component" value="Unassembled WGS sequence"/>
</dbReference>
<dbReference type="AlphaFoldDB" id="A0A8H3N6E4"/>
<dbReference type="SUPFAM" id="SSF56112">
    <property type="entry name" value="Protein kinase-like (PK-like)"/>
    <property type="match status" value="1"/>
</dbReference>
<dbReference type="PROSITE" id="PS00107">
    <property type="entry name" value="PROTEIN_KINASE_ATP"/>
    <property type="match status" value="1"/>
</dbReference>
<evidence type="ECO:0000256" key="5">
    <source>
        <dbReference type="SAM" id="MobiDB-lite"/>
    </source>
</evidence>
<dbReference type="OrthoDB" id="74764at2759"/>
<feature type="domain" description="Protein kinase" evidence="7">
    <location>
        <begin position="149"/>
        <end position="449"/>
    </location>
</feature>
<gene>
    <name evidence="8" type="ORF">IFM46972_00252</name>
    <name evidence="9" type="ORF">IFM53868_08244</name>
</gene>
<evidence type="ECO:0000313" key="8">
    <source>
        <dbReference type="EMBL" id="GFF22325.1"/>
    </source>
</evidence>
<dbReference type="InterPro" id="IPR008271">
    <property type="entry name" value="Ser/Thr_kinase_AS"/>
</dbReference>
<dbReference type="Gene3D" id="3.30.200.20">
    <property type="entry name" value="Phosphorylase Kinase, domain 1"/>
    <property type="match status" value="1"/>
</dbReference>
<dbReference type="GO" id="GO:0004672">
    <property type="term" value="F:protein kinase activity"/>
    <property type="evidence" value="ECO:0007669"/>
    <property type="project" value="InterPro"/>
</dbReference>
<dbReference type="Pfam" id="PF00069">
    <property type="entry name" value="Pkinase"/>
    <property type="match status" value="1"/>
</dbReference>
<protein>
    <submittedName>
        <fullName evidence="8">Meiosis-specific serine/threonine-protein kinase mek1</fullName>
    </submittedName>
</protein>
<evidence type="ECO:0000259" key="6">
    <source>
        <dbReference type="PROSITE" id="PS50006"/>
    </source>
</evidence>
<evidence type="ECO:0000259" key="7">
    <source>
        <dbReference type="PROSITE" id="PS50011"/>
    </source>
</evidence>
<accession>A0A8H3N6E4</accession>
<dbReference type="SMART" id="SM00240">
    <property type="entry name" value="FHA"/>
    <property type="match status" value="1"/>
</dbReference>
<dbReference type="CDD" id="cd22670">
    <property type="entry name" value="FHA_MEK1-like"/>
    <property type="match status" value="1"/>
</dbReference>
<evidence type="ECO:0000313" key="10">
    <source>
        <dbReference type="Proteomes" id="UP000465221"/>
    </source>
</evidence>
<dbReference type="GO" id="GO:0005524">
    <property type="term" value="F:ATP binding"/>
    <property type="evidence" value="ECO:0007669"/>
    <property type="project" value="UniProtKB-UniRule"/>
</dbReference>
<evidence type="ECO:0000256" key="4">
    <source>
        <dbReference type="PROSITE-ProRule" id="PRU10141"/>
    </source>
</evidence>
<keyword evidence="2 4" id="KW-0547">Nucleotide-binding</keyword>
<keyword evidence="8" id="KW-0418">Kinase</keyword>
<keyword evidence="11" id="KW-1185">Reference proteome</keyword>
<evidence type="ECO:0000256" key="1">
    <source>
        <dbReference type="ARBA" id="ARBA00005575"/>
    </source>
</evidence>
<dbReference type="InterPro" id="IPR000253">
    <property type="entry name" value="FHA_dom"/>
</dbReference>
<dbReference type="Pfam" id="PF00498">
    <property type="entry name" value="FHA"/>
    <property type="match status" value="1"/>
</dbReference>
<dbReference type="Proteomes" id="UP000465221">
    <property type="component" value="Unassembled WGS sequence"/>
</dbReference>
<dbReference type="InterPro" id="IPR000719">
    <property type="entry name" value="Prot_kinase_dom"/>
</dbReference>
<dbReference type="Gene3D" id="1.10.510.10">
    <property type="entry name" value="Transferase(Phosphotransferase) domain 1"/>
    <property type="match status" value="1"/>
</dbReference>
<feature type="compositionally biased region" description="Polar residues" evidence="5">
    <location>
        <begin position="576"/>
        <end position="588"/>
    </location>
</feature>
<name>A0A8H3N6E4_9EURO</name>
<keyword evidence="3 4" id="KW-0067">ATP-binding</keyword>
<dbReference type="SMART" id="SM00220">
    <property type="entry name" value="S_TKc"/>
    <property type="match status" value="1"/>
</dbReference>
<organism evidence="8 10">
    <name type="scientific">Aspergillus udagawae</name>
    <dbReference type="NCBI Taxonomy" id="91492"/>
    <lineage>
        <taxon>Eukaryota</taxon>
        <taxon>Fungi</taxon>
        <taxon>Dikarya</taxon>
        <taxon>Ascomycota</taxon>
        <taxon>Pezizomycotina</taxon>
        <taxon>Eurotiomycetes</taxon>
        <taxon>Eurotiomycetidae</taxon>
        <taxon>Eurotiales</taxon>
        <taxon>Aspergillaceae</taxon>
        <taxon>Aspergillus</taxon>
        <taxon>Aspergillus subgen. Fumigati</taxon>
    </lineage>
</organism>
<evidence type="ECO:0000256" key="3">
    <source>
        <dbReference type="ARBA" id="ARBA00022840"/>
    </source>
</evidence>
<dbReference type="PROSITE" id="PS50006">
    <property type="entry name" value="FHA_DOMAIN"/>
    <property type="match status" value="1"/>
</dbReference>
<reference evidence="9 11" key="2">
    <citation type="submission" date="2020-01" db="EMBL/GenBank/DDBJ databases">
        <title>Draft genome sequence of Aspergillus udagawae IFM 53868.</title>
        <authorList>
            <person name="Takahashi H."/>
            <person name="Yaguchi T."/>
        </authorList>
    </citation>
    <scope>NUCLEOTIDE SEQUENCE [LARGE SCALE GENOMIC DNA]</scope>
    <source>
        <strain evidence="9 11">IFM 53868</strain>
    </source>
</reference>
<dbReference type="SUPFAM" id="SSF49879">
    <property type="entry name" value="SMAD/FHA domain"/>
    <property type="match status" value="1"/>
</dbReference>
<dbReference type="InterPro" id="IPR008984">
    <property type="entry name" value="SMAD_FHA_dom_sf"/>
</dbReference>
<reference evidence="8 10" key="1">
    <citation type="submission" date="2020-01" db="EMBL/GenBank/DDBJ databases">
        <title>Draft genome sequence of Aspergillus udagawae IFM 46972.</title>
        <authorList>
            <person name="Takahashi H."/>
            <person name="Yaguchi T."/>
        </authorList>
    </citation>
    <scope>NUCLEOTIDE SEQUENCE [LARGE SCALE GENOMIC DNA]</scope>
    <source>
        <strain evidence="8 10">IFM 46972</strain>
    </source>
</reference>
<feature type="compositionally biased region" description="Basic and acidic residues" evidence="5">
    <location>
        <begin position="558"/>
        <end position="575"/>
    </location>
</feature>
<comment type="caution">
    <text evidence="8">The sequence shown here is derived from an EMBL/GenBank/DDBJ whole genome shotgun (WGS) entry which is preliminary data.</text>
</comment>
<feature type="domain" description="FHA" evidence="6">
    <location>
        <begin position="38"/>
        <end position="97"/>
    </location>
</feature>
<sequence>MSERQPSCPGYYVGTLLEVDPRTGKTSNPLNVSSNNEIYVGRDRKRCQYIVNDPFISNRHLRIYTIIFDQENPDEVAPLVYAQDISLNGTSWNEYPMGKGNGSFLLSDGDILKLSPSVHLLYRRDGHREEDHFDVLQRVEMRVFEDQYTITQRKLGSGAYGQVHMAFNRETGQQLACKIVDLRILKDRVLEEFDGQRSRFFEMDLDRVVAVRVHNGHMARKVQEKLEIYDREARILARLCHPNIIGVEKVIRSSNTIYLFQDLVTAGDLFSFIQYKGGKLGDIEAAVIVRQVLMALDYLHEQNIVHRDLKPDNILMTSLADGSRVVLTDFGCARLVQPGIERMSTKIGTYDYSAPEVLRSSRRGYTKAVDLWSLGCVTTVLLTGEPPFSSPLPERKTSQGNRQGALNGLEANLTCNMIGKRAKDFVLRLLVFDETKRMDVKQALGHCWFTNSAHKEAFEALYKRSIRDWKPRAPKEPLMVELYNLIQASKTNGDVVQIQRSQKDLQIEISGSALPRVSVAQKTMLKESISPGPRRDPSPTLSDPDLPPHGQLDNPSHQLHDLEKDASELDSEARNLDSSGQSTGTFEQSEVLRDESEQFNQYEWAIPSIIPDLSNANAALLKNINDGSTGKKRSQNTWEELENEVYEEVRNSITGKRQHLIYGANIVKNWI</sequence>
<keyword evidence="8" id="KW-0808">Transferase</keyword>